<evidence type="ECO:0000256" key="5">
    <source>
        <dbReference type="ARBA" id="ARBA00022989"/>
    </source>
</evidence>
<feature type="transmembrane region" description="Helical" evidence="7">
    <location>
        <begin position="9"/>
        <end position="29"/>
    </location>
</feature>
<evidence type="ECO:0000256" key="7">
    <source>
        <dbReference type="SAM" id="Phobius"/>
    </source>
</evidence>
<dbReference type="STRING" id="1120980.GCA_000745955_01016"/>
<dbReference type="PANTHER" id="PTHR40043:SF1">
    <property type="entry name" value="UPF0719 INNER MEMBRANE PROTEIN YJFL"/>
    <property type="match status" value="1"/>
</dbReference>
<feature type="transmembrane region" description="Helical" evidence="7">
    <location>
        <begin position="76"/>
        <end position="98"/>
    </location>
</feature>
<dbReference type="PANTHER" id="PTHR40043">
    <property type="entry name" value="UPF0719 INNER MEMBRANE PROTEIN YJFL"/>
    <property type="match status" value="1"/>
</dbReference>
<evidence type="ECO:0000256" key="1">
    <source>
        <dbReference type="ARBA" id="ARBA00004651"/>
    </source>
</evidence>
<dbReference type="Pfam" id="PF03994">
    <property type="entry name" value="DUF350"/>
    <property type="match status" value="1"/>
</dbReference>
<evidence type="ECO:0000256" key="4">
    <source>
        <dbReference type="ARBA" id="ARBA00022692"/>
    </source>
</evidence>
<organism evidence="8 9">
    <name type="scientific">Alysiella crassa</name>
    <dbReference type="NCBI Taxonomy" id="153491"/>
    <lineage>
        <taxon>Bacteria</taxon>
        <taxon>Pseudomonadati</taxon>
        <taxon>Pseudomonadota</taxon>
        <taxon>Betaproteobacteria</taxon>
        <taxon>Neisseriales</taxon>
        <taxon>Neisseriaceae</taxon>
        <taxon>Alysiella</taxon>
    </lineage>
</organism>
<feature type="transmembrane region" description="Helical" evidence="7">
    <location>
        <begin position="110"/>
        <end position="132"/>
    </location>
</feature>
<evidence type="ECO:0000313" key="8">
    <source>
        <dbReference type="EMBL" id="SSY70093.1"/>
    </source>
</evidence>
<keyword evidence="9" id="KW-1185">Reference proteome</keyword>
<keyword evidence="5 7" id="KW-1133">Transmembrane helix</keyword>
<evidence type="ECO:0000256" key="6">
    <source>
        <dbReference type="ARBA" id="ARBA00023136"/>
    </source>
</evidence>
<feature type="transmembrane region" description="Helical" evidence="7">
    <location>
        <begin position="44"/>
        <end position="64"/>
    </location>
</feature>
<dbReference type="RefSeq" id="WP_034292323.1">
    <property type="nucleotide sequence ID" value="NZ_CP091519.2"/>
</dbReference>
<protein>
    <submittedName>
        <fullName evidence="8">Predicted membrane protein</fullName>
    </submittedName>
</protein>
<keyword evidence="3" id="KW-1003">Cell membrane</keyword>
<dbReference type="GO" id="GO:0005886">
    <property type="term" value="C:plasma membrane"/>
    <property type="evidence" value="ECO:0007669"/>
    <property type="project" value="UniProtKB-SubCell"/>
</dbReference>
<accession>A0A376BKE6</accession>
<keyword evidence="6 7" id="KW-0472">Membrane</keyword>
<dbReference type="AlphaFoldDB" id="A0A376BKE6"/>
<dbReference type="InterPro" id="IPR007140">
    <property type="entry name" value="DUF350"/>
</dbReference>
<proteinExistence type="inferred from homology"/>
<gene>
    <name evidence="8" type="primary">yjfL</name>
    <name evidence="8" type="ORF">NCTC10283_00157</name>
</gene>
<reference evidence="8 9" key="1">
    <citation type="submission" date="2018-06" db="EMBL/GenBank/DDBJ databases">
        <authorList>
            <consortium name="Pathogen Informatics"/>
            <person name="Doyle S."/>
        </authorList>
    </citation>
    <scope>NUCLEOTIDE SEQUENCE [LARGE SCALE GENOMIC DNA]</scope>
    <source>
        <strain evidence="8 9">NCTC10283</strain>
    </source>
</reference>
<comment type="subcellular location">
    <subcellularLocation>
        <location evidence="1">Cell membrane</location>
        <topology evidence="1">Multi-pass membrane protein</topology>
    </subcellularLocation>
</comment>
<dbReference type="EMBL" id="UFSO01000002">
    <property type="protein sequence ID" value="SSY70093.1"/>
    <property type="molecule type" value="Genomic_DNA"/>
</dbReference>
<evidence type="ECO:0000256" key="2">
    <source>
        <dbReference type="ARBA" id="ARBA00005779"/>
    </source>
</evidence>
<sequence length="133" mass="14036">MSISLLQYLYYFAYLFSAILMVGIFGFVYEKITPPKELLLIKNGNLACALSFGGAIIGFCAALVSAMTHSVGVADFILWGLLAAGVQIGLFFGVMKIIPDAVAELEANNTAVGTFLCCLSIAIGLLNAACLVD</sequence>
<evidence type="ECO:0000256" key="3">
    <source>
        <dbReference type="ARBA" id="ARBA00022475"/>
    </source>
</evidence>
<comment type="similarity">
    <text evidence="2">Belongs to the UPF0719 family.</text>
</comment>
<keyword evidence="4 7" id="KW-0812">Transmembrane</keyword>
<dbReference type="OrthoDB" id="8565764at2"/>
<name>A0A376BKE6_9NEIS</name>
<dbReference type="Proteomes" id="UP000254209">
    <property type="component" value="Unassembled WGS sequence"/>
</dbReference>
<evidence type="ECO:0000313" key="9">
    <source>
        <dbReference type="Proteomes" id="UP000254209"/>
    </source>
</evidence>